<sequence>MPMKNVFKSILFVYLLFATSSIYACSCRDRQMKIDSAMFSKSSNEIFLGKVLKIEKEIIKKGYKRKHLRTMRVYTLEVKTNYSLSSEKSVVKIYTSTGNCGINYELGETYLISASNTISKKIGRMSSYCRRNVLERDAYEEISLLNKLVKNNS</sequence>
<name>A0A2W1MWR8_9FLAO</name>
<evidence type="ECO:0000256" key="1">
    <source>
        <dbReference type="SAM" id="SignalP"/>
    </source>
</evidence>
<reference evidence="2 3" key="1">
    <citation type="submission" date="2018-06" db="EMBL/GenBank/DDBJ databases">
        <title>The draft genome sequence of Crocinitomix sp. SM1701.</title>
        <authorList>
            <person name="Zhang X."/>
        </authorList>
    </citation>
    <scope>NUCLEOTIDE SEQUENCE [LARGE SCALE GENOMIC DNA]</scope>
    <source>
        <strain evidence="2 3">SM1701</strain>
    </source>
</reference>
<dbReference type="InterPro" id="IPR008993">
    <property type="entry name" value="TIMP-like_OB-fold"/>
</dbReference>
<comment type="caution">
    <text evidence="2">The sequence shown here is derived from an EMBL/GenBank/DDBJ whole genome shotgun (WGS) entry which is preliminary data.</text>
</comment>
<keyword evidence="1" id="KW-0732">Signal</keyword>
<keyword evidence="3" id="KW-1185">Reference proteome</keyword>
<dbReference type="SUPFAM" id="SSF50242">
    <property type="entry name" value="TIMP-like"/>
    <property type="match status" value="1"/>
</dbReference>
<protein>
    <recommendedName>
        <fullName evidence="4">NTR domain-containing protein</fullName>
    </recommendedName>
</protein>
<evidence type="ECO:0000313" key="3">
    <source>
        <dbReference type="Proteomes" id="UP000249248"/>
    </source>
</evidence>
<dbReference type="Gene3D" id="2.40.50.120">
    <property type="match status" value="1"/>
</dbReference>
<evidence type="ECO:0008006" key="4">
    <source>
        <dbReference type="Google" id="ProtNLM"/>
    </source>
</evidence>
<feature type="signal peptide" evidence="1">
    <location>
        <begin position="1"/>
        <end position="24"/>
    </location>
</feature>
<gene>
    <name evidence="2" type="ORF">DNU06_15805</name>
</gene>
<dbReference type="PROSITE" id="PS51257">
    <property type="entry name" value="PROKAR_LIPOPROTEIN"/>
    <property type="match status" value="1"/>
</dbReference>
<organism evidence="2 3">
    <name type="scientific">Putridiphycobacter roseus</name>
    <dbReference type="NCBI Taxonomy" id="2219161"/>
    <lineage>
        <taxon>Bacteria</taxon>
        <taxon>Pseudomonadati</taxon>
        <taxon>Bacteroidota</taxon>
        <taxon>Flavobacteriia</taxon>
        <taxon>Flavobacteriales</taxon>
        <taxon>Crocinitomicaceae</taxon>
        <taxon>Putridiphycobacter</taxon>
    </lineage>
</organism>
<proteinExistence type="predicted"/>
<accession>A0A2W1MWR8</accession>
<dbReference type="EMBL" id="QKSB01000015">
    <property type="protein sequence ID" value="PZE15844.1"/>
    <property type="molecule type" value="Genomic_DNA"/>
</dbReference>
<dbReference type="AlphaFoldDB" id="A0A2W1MWR8"/>
<dbReference type="Proteomes" id="UP000249248">
    <property type="component" value="Unassembled WGS sequence"/>
</dbReference>
<feature type="chain" id="PRO_5015937736" description="NTR domain-containing protein" evidence="1">
    <location>
        <begin position="25"/>
        <end position="153"/>
    </location>
</feature>
<evidence type="ECO:0000313" key="2">
    <source>
        <dbReference type="EMBL" id="PZE15844.1"/>
    </source>
</evidence>